<reference evidence="2 3" key="1">
    <citation type="journal article" date="2015" name="Genome Announc.">
        <title>Expanding the biotechnology potential of lactobacilli through comparative genomics of 213 strains and associated genera.</title>
        <authorList>
            <person name="Sun Z."/>
            <person name="Harris H.M."/>
            <person name="McCann A."/>
            <person name="Guo C."/>
            <person name="Argimon S."/>
            <person name="Zhang W."/>
            <person name="Yang X."/>
            <person name="Jeffery I.B."/>
            <person name="Cooney J.C."/>
            <person name="Kagawa T.F."/>
            <person name="Liu W."/>
            <person name="Song Y."/>
            <person name="Salvetti E."/>
            <person name="Wrobel A."/>
            <person name="Rasinkangas P."/>
            <person name="Parkhill J."/>
            <person name="Rea M.C."/>
            <person name="O'Sullivan O."/>
            <person name="Ritari J."/>
            <person name="Douillard F.P."/>
            <person name="Paul Ross R."/>
            <person name="Yang R."/>
            <person name="Briner A.E."/>
            <person name="Felis G.E."/>
            <person name="de Vos W.M."/>
            <person name="Barrangou R."/>
            <person name="Klaenhammer T.R."/>
            <person name="Caufield P.W."/>
            <person name="Cui Y."/>
            <person name="Zhang H."/>
            <person name="O'Toole P.W."/>
        </authorList>
    </citation>
    <scope>NUCLEOTIDE SEQUENCE [LARGE SCALE GENOMIC DNA]</scope>
    <source>
        <strain evidence="2 3">DSM 20505</strain>
    </source>
</reference>
<keyword evidence="1" id="KW-0732">Signal</keyword>
<feature type="chain" id="PRO_5038728364" description="Lipoprotein" evidence="1">
    <location>
        <begin position="22"/>
        <end position="367"/>
    </location>
</feature>
<evidence type="ECO:0000313" key="3">
    <source>
        <dbReference type="Proteomes" id="UP000051679"/>
    </source>
</evidence>
<dbReference type="OrthoDB" id="2290750at2"/>
<protein>
    <recommendedName>
        <fullName evidence="4">Lipoprotein</fullName>
    </recommendedName>
</protein>
<name>A0A0R1ZZU5_9LACO</name>
<dbReference type="EMBL" id="AYYO01000003">
    <property type="protein sequence ID" value="KRM56524.1"/>
    <property type="molecule type" value="Genomic_DNA"/>
</dbReference>
<sequence length="367" mass="39694">MHKKIILLLAAALGLTLAACGKTATQNPVSSPKPATQKVLAQTDNTWQGTKYLSINVSKKGQLGKRSLQQQGAGLVTVSHGGKLDLGQGQQSYAAFKYQSSLNQVGATGKTKQYTLAQLNANLKAAHAGIKLTKISDLVFFKGNRLGYVVHKNNLYALALSYSYGTTGANDALYLYTRSGLTAPKKHLTDAQLNGRWSPLDTQESDASVLVQDGMLYRSENNGMFVFRTRVQDLRKLPAKQLYTTQFLSVLGTAANSGYAMPKATTRGANTNEYTYLFLTPTKMVKIGNGSVQTFTKSASTYSTIPAAFVHTLAQTANYKGLVPAVINQTGTNYFVGYYNTINGLTEAWLQNSTQTKTVDAQGKLVK</sequence>
<evidence type="ECO:0008006" key="4">
    <source>
        <dbReference type="Google" id="ProtNLM"/>
    </source>
</evidence>
<organism evidence="2 3">
    <name type="scientific">Lacticaseibacillus sharpeae JCM 1186 = DSM 20505</name>
    <dbReference type="NCBI Taxonomy" id="1291052"/>
    <lineage>
        <taxon>Bacteria</taxon>
        <taxon>Bacillati</taxon>
        <taxon>Bacillota</taxon>
        <taxon>Bacilli</taxon>
        <taxon>Lactobacillales</taxon>
        <taxon>Lactobacillaceae</taxon>
        <taxon>Lacticaseibacillus</taxon>
    </lineage>
</organism>
<comment type="caution">
    <text evidence="2">The sequence shown here is derived from an EMBL/GenBank/DDBJ whole genome shotgun (WGS) entry which is preliminary data.</text>
</comment>
<dbReference type="STRING" id="1291052.FC18_GL002001"/>
<dbReference type="AlphaFoldDB" id="A0A0R1ZZU5"/>
<dbReference type="PROSITE" id="PS51257">
    <property type="entry name" value="PROKAR_LIPOPROTEIN"/>
    <property type="match status" value="1"/>
</dbReference>
<feature type="signal peptide" evidence="1">
    <location>
        <begin position="1"/>
        <end position="21"/>
    </location>
</feature>
<dbReference type="Proteomes" id="UP000051679">
    <property type="component" value="Unassembled WGS sequence"/>
</dbReference>
<evidence type="ECO:0000313" key="2">
    <source>
        <dbReference type="EMBL" id="KRM56524.1"/>
    </source>
</evidence>
<evidence type="ECO:0000256" key="1">
    <source>
        <dbReference type="SAM" id="SignalP"/>
    </source>
</evidence>
<keyword evidence="3" id="KW-1185">Reference proteome</keyword>
<dbReference type="PATRIC" id="fig|1291052.5.peg.2062"/>
<gene>
    <name evidence="2" type="ORF">FC18_GL002001</name>
</gene>
<accession>A0A0R1ZZU5</accession>
<proteinExistence type="predicted"/>
<dbReference type="RefSeq" id="WP_054676562.1">
    <property type="nucleotide sequence ID" value="NZ_AYYO01000003.1"/>
</dbReference>